<dbReference type="EMBL" id="AP009044">
    <property type="protein sequence ID" value="BAF53919.1"/>
    <property type="molecule type" value="Genomic_DNA"/>
</dbReference>
<dbReference type="Proteomes" id="UP000006698">
    <property type="component" value="Chromosome"/>
</dbReference>
<evidence type="ECO:0000313" key="5">
    <source>
        <dbReference type="EMBL" id="BAF53919.1"/>
    </source>
</evidence>
<dbReference type="KEGG" id="cgt:cgR_0945"/>
<dbReference type="GO" id="GO:0009317">
    <property type="term" value="C:acetyl-CoA carboxylase complex"/>
    <property type="evidence" value="ECO:0007669"/>
    <property type="project" value="InterPro"/>
</dbReference>
<dbReference type="PROSITE" id="PS50980">
    <property type="entry name" value="COA_CT_NTER"/>
    <property type="match status" value="1"/>
</dbReference>
<feature type="domain" description="CoA carboxyltransferase C-terminal" evidence="4">
    <location>
        <begin position="255"/>
        <end position="494"/>
    </location>
</feature>
<proteinExistence type="inferred from homology"/>
<comment type="similarity">
    <text evidence="1">Belongs to the AccD/PCCB family.</text>
</comment>
<dbReference type="SUPFAM" id="SSF52096">
    <property type="entry name" value="ClpP/crotonase"/>
    <property type="match status" value="2"/>
</dbReference>
<evidence type="ECO:0000256" key="2">
    <source>
        <dbReference type="ARBA" id="ARBA00022679"/>
    </source>
</evidence>
<evidence type="ECO:0000256" key="1">
    <source>
        <dbReference type="ARBA" id="ARBA00006102"/>
    </source>
</evidence>
<dbReference type="PROSITE" id="PS50989">
    <property type="entry name" value="COA_CT_CTER"/>
    <property type="match status" value="1"/>
</dbReference>
<dbReference type="InterPro" id="IPR034733">
    <property type="entry name" value="AcCoA_carboxyl_beta"/>
</dbReference>
<dbReference type="Gene3D" id="3.90.226.10">
    <property type="entry name" value="2-enoyl-CoA Hydratase, Chain A, domain 1"/>
    <property type="match status" value="2"/>
</dbReference>
<accession>A0AB72VAS1</accession>
<dbReference type="InterPro" id="IPR029045">
    <property type="entry name" value="ClpP/crotonase-like_dom_sf"/>
</dbReference>
<dbReference type="PRINTS" id="PR01070">
    <property type="entry name" value="ACCCTRFRASEB"/>
</dbReference>
<name>A0AB72VAS1_CORGB</name>
<dbReference type="InterPro" id="IPR011763">
    <property type="entry name" value="COA_CT_C"/>
</dbReference>
<dbReference type="Pfam" id="PF01039">
    <property type="entry name" value="Carboxyl_trans"/>
    <property type="match status" value="1"/>
</dbReference>
<dbReference type="InterPro" id="IPR011762">
    <property type="entry name" value="COA_CT_N"/>
</dbReference>
<evidence type="ECO:0000259" key="3">
    <source>
        <dbReference type="PROSITE" id="PS50980"/>
    </source>
</evidence>
<sequence length="516" mass="55025">MDLDLPLLNRYAETFTLINKAIFPAVEKRFPTMVWGMEHTSALTLIDSVLDPDSFISWDETPQYNNLHQGYAETLEQARSKAECDESVITGAGTVEGIPVAVILSDFSFLGGSLGTVASVRIMKAIHRATELKLPLLVSPASGGARMQEDNRAFVMMVSITAAVQRHREAHLPFLVYLRNPTMGGAMASWGSSGHLTFAEPGAQIGFLGPRVVELTTGRALPDGVQQAENLVKTGVIDGIVSPLQLRAAVAKTLKIIQPAEATDRFSPTTPGAALPVMEAIARSRDPHRPGIGEIMETLGADVVKLSGARAGALSPAVRVALARIGGRPVVLIGQDRRFTLGPQELRFARRGISLARELNLPIVSIIDTSGAELSQAAEELGIASSIARTLSKLIDAPLPTVSVIIGQGVGGGALAMLPADLIYAAENAWLSALPPEGASAILFRDTNHAAEIMERQGVQAHALLSQGLIDGIVAETEHFVEEILGTISNALSELDNNPERAGRDSRFTRFERLAQ</sequence>
<dbReference type="PANTHER" id="PTHR42995:SF5">
    <property type="entry name" value="ACETYL-COENZYME A CARBOXYLASE CARBOXYL TRANSFERASE SUBUNIT BETA, CHLOROPLASTIC"/>
    <property type="match status" value="1"/>
</dbReference>
<evidence type="ECO:0000259" key="4">
    <source>
        <dbReference type="PROSITE" id="PS50989"/>
    </source>
</evidence>
<feature type="domain" description="CoA carboxyltransferase N-terminal" evidence="3">
    <location>
        <begin position="7"/>
        <end position="272"/>
    </location>
</feature>
<protein>
    <submittedName>
        <fullName evidence="5">Uncharacterized protein</fullName>
    </submittedName>
</protein>
<dbReference type="GO" id="GO:0016740">
    <property type="term" value="F:transferase activity"/>
    <property type="evidence" value="ECO:0007669"/>
    <property type="project" value="UniProtKB-KW"/>
</dbReference>
<dbReference type="GO" id="GO:0003989">
    <property type="term" value="F:acetyl-CoA carboxylase activity"/>
    <property type="evidence" value="ECO:0007669"/>
    <property type="project" value="InterPro"/>
</dbReference>
<dbReference type="GO" id="GO:0006633">
    <property type="term" value="P:fatty acid biosynthetic process"/>
    <property type="evidence" value="ECO:0007669"/>
    <property type="project" value="InterPro"/>
</dbReference>
<dbReference type="AlphaFoldDB" id="A0AB72VAS1"/>
<dbReference type="GO" id="GO:2001295">
    <property type="term" value="P:malonyl-CoA biosynthetic process"/>
    <property type="evidence" value="ECO:0007669"/>
    <property type="project" value="TreeGrafter"/>
</dbReference>
<dbReference type="InterPro" id="IPR000438">
    <property type="entry name" value="Acetyl_CoA_COase_Trfase_b_su"/>
</dbReference>
<organism evidence="5">
    <name type="scientific">Corynebacterium glutamicum (strain R)</name>
    <dbReference type="NCBI Taxonomy" id="340322"/>
    <lineage>
        <taxon>Bacteria</taxon>
        <taxon>Bacillati</taxon>
        <taxon>Actinomycetota</taxon>
        <taxon>Actinomycetes</taxon>
        <taxon>Mycobacteriales</taxon>
        <taxon>Corynebacteriaceae</taxon>
        <taxon>Corynebacterium</taxon>
    </lineage>
</organism>
<reference evidence="5" key="1">
    <citation type="journal article" date="2007" name="Microbiology">
        <title>Comparative analysis of the Corynebacterium glutamicum group and complete genome sequence of strain R.</title>
        <authorList>
            <person name="Yukawa H."/>
            <person name="Omumasaba C.A."/>
            <person name="Nonaka H."/>
            <person name="Kos P."/>
            <person name="Okai N."/>
            <person name="Suzuki N."/>
            <person name="Suda M."/>
            <person name="Tsuge Y."/>
            <person name="Watanabe J."/>
            <person name="Ikeda Y."/>
            <person name="Vertes A.A."/>
            <person name="Inui M."/>
        </authorList>
    </citation>
    <scope>NUCLEOTIDE SEQUENCE</scope>
    <source>
        <strain evidence="5">R</strain>
    </source>
</reference>
<dbReference type="PANTHER" id="PTHR42995">
    <property type="entry name" value="ACETYL-COENZYME A CARBOXYLASE CARBOXYL TRANSFERASE SUBUNIT BETA, CHLOROPLASTIC"/>
    <property type="match status" value="1"/>
</dbReference>
<gene>
    <name evidence="5" type="ordered locus">cgR_0945</name>
</gene>
<keyword evidence="2" id="KW-0808">Transferase</keyword>